<feature type="compositionally biased region" description="Polar residues" evidence="1">
    <location>
        <begin position="113"/>
        <end position="130"/>
    </location>
</feature>
<dbReference type="RefSeq" id="WP_353530581.1">
    <property type="nucleotide sequence ID" value="NZ_JBBMEX010000005.1"/>
</dbReference>
<reference evidence="2 3" key="1">
    <citation type="submission" date="2024-03" db="EMBL/GenBank/DDBJ databases">
        <title>Human intestinal bacterial collection.</title>
        <authorList>
            <person name="Pauvert C."/>
            <person name="Hitch T.C.A."/>
            <person name="Clavel T."/>
        </authorList>
    </citation>
    <scope>NUCLEOTIDE SEQUENCE [LARGE SCALE GENOMIC DNA]</scope>
    <source>
        <strain evidence="2 3">CLA-AA-H185</strain>
    </source>
</reference>
<keyword evidence="3" id="KW-1185">Reference proteome</keyword>
<dbReference type="EMBL" id="JBBMEX010000005">
    <property type="protein sequence ID" value="MEQ2557409.1"/>
    <property type="molecule type" value="Genomic_DNA"/>
</dbReference>
<feature type="region of interest" description="Disordered" evidence="1">
    <location>
        <begin position="25"/>
        <end position="97"/>
    </location>
</feature>
<organism evidence="2 3">
    <name type="scientific">Maccoyibacter intestinihominis</name>
    <dbReference type="NCBI Taxonomy" id="3133499"/>
    <lineage>
        <taxon>Bacteria</taxon>
        <taxon>Bacillati</taxon>
        <taxon>Bacillota</taxon>
        <taxon>Clostridia</taxon>
        <taxon>Lachnospirales</taxon>
        <taxon>Lachnospiraceae</taxon>
        <taxon>Maccoyibacter</taxon>
    </lineage>
</organism>
<dbReference type="Proteomes" id="UP001454489">
    <property type="component" value="Unassembled WGS sequence"/>
</dbReference>
<evidence type="ECO:0000313" key="2">
    <source>
        <dbReference type="EMBL" id="MEQ2557409.1"/>
    </source>
</evidence>
<sequence length="169" mass="19103">MGTFIIWLVIVALILLRSARQNKQEKAKNAKNTKGYTYPKTHPTESYPKSSPVSRKHSKPQEPKENVFTRAKRNVSEDFSKDKLSNPTEFSKDVPQNMDTKVTKTVTVPVADSSGNPAMNSVLADSTTSDETSEDLMRTLDDLMVKGYEPHLTFERDFVAEGMELLNRY</sequence>
<evidence type="ECO:0000313" key="3">
    <source>
        <dbReference type="Proteomes" id="UP001454489"/>
    </source>
</evidence>
<gene>
    <name evidence="2" type="ORF">WMO43_05950</name>
</gene>
<proteinExistence type="predicted"/>
<protein>
    <submittedName>
        <fullName evidence="2">Uncharacterized protein</fullName>
    </submittedName>
</protein>
<feature type="compositionally biased region" description="Basic and acidic residues" evidence="1">
    <location>
        <begin position="74"/>
        <end position="84"/>
    </location>
</feature>
<accession>A0ABV1HCI8</accession>
<evidence type="ECO:0000256" key="1">
    <source>
        <dbReference type="SAM" id="MobiDB-lite"/>
    </source>
</evidence>
<comment type="caution">
    <text evidence="2">The sequence shown here is derived from an EMBL/GenBank/DDBJ whole genome shotgun (WGS) entry which is preliminary data.</text>
</comment>
<feature type="region of interest" description="Disordered" evidence="1">
    <location>
        <begin position="110"/>
        <end position="133"/>
    </location>
</feature>
<name>A0ABV1HCI8_9FIRM</name>